<sequence length="303" mass="32508">MATISAAVLARQDDHTSEAVLKLLKGNAAFEALSVTEGNDIVTRDQEDDVKLAVGIQYAVSKGVLPKDPHVDPVTKIVVTGKSADEVANEIIAAFPSRSGNVIVLQGLSGTGKGTTVKRLQAVLPHCVCWSNGNVFRTFTHLASQHCEAQGIEFSKEVLTPELLHSFVQRLAFEKFDDCFDVTIDGSIRVNTIQNTTLKMPIISSRVPTVAELTQGEVVLFAAKAVDTLREAGCNVILEGRAQTLNYIPTPLRFELVMENVSLLGERRAAQRVMAAAQKALGGASDASDEAVTEAVLKVVETL</sequence>
<dbReference type="CDD" id="cd02019">
    <property type="entry name" value="NK"/>
    <property type="match status" value="1"/>
</dbReference>
<name>A0A0S4IKR6_BODSA</name>
<dbReference type="AlphaFoldDB" id="A0A0S4IKR6"/>
<evidence type="ECO:0000313" key="1">
    <source>
        <dbReference type="EMBL" id="CUE68291.1"/>
    </source>
</evidence>
<accession>A0A0S4IKR6</accession>
<reference evidence="2" key="1">
    <citation type="submission" date="2015-09" db="EMBL/GenBank/DDBJ databases">
        <authorList>
            <consortium name="Pathogen Informatics"/>
        </authorList>
    </citation>
    <scope>NUCLEOTIDE SEQUENCE [LARGE SCALE GENOMIC DNA]</scope>
    <source>
        <strain evidence="2">Lake Konstanz</strain>
    </source>
</reference>
<dbReference type="OMA" id="AATWCEQ"/>
<dbReference type="EMBL" id="CYKH01000066">
    <property type="protein sequence ID" value="CUE68291.1"/>
    <property type="molecule type" value="Genomic_DNA"/>
</dbReference>
<evidence type="ECO:0008006" key="3">
    <source>
        <dbReference type="Google" id="ProtNLM"/>
    </source>
</evidence>
<dbReference type="Gene3D" id="3.40.50.300">
    <property type="entry name" value="P-loop containing nucleotide triphosphate hydrolases"/>
    <property type="match status" value="1"/>
</dbReference>
<dbReference type="SUPFAM" id="SSF52540">
    <property type="entry name" value="P-loop containing nucleoside triphosphate hydrolases"/>
    <property type="match status" value="1"/>
</dbReference>
<dbReference type="VEuPathDB" id="TriTrypDB:BSAL_51625"/>
<dbReference type="InterPro" id="IPR027417">
    <property type="entry name" value="P-loop_NTPase"/>
</dbReference>
<dbReference type="OrthoDB" id="416765at2759"/>
<proteinExistence type="predicted"/>
<evidence type="ECO:0000313" key="2">
    <source>
        <dbReference type="Proteomes" id="UP000051952"/>
    </source>
</evidence>
<organism evidence="1 2">
    <name type="scientific">Bodo saltans</name>
    <name type="common">Flagellated protozoan</name>
    <dbReference type="NCBI Taxonomy" id="75058"/>
    <lineage>
        <taxon>Eukaryota</taxon>
        <taxon>Discoba</taxon>
        <taxon>Euglenozoa</taxon>
        <taxon>Kinetoplastea</taxon>
        <taxon>Metakinetoplastina</taxon>
        <taxon>Eubodonida</taxon>
        <taxon>Bodonidae</taxon>
        <taxon>Bodo</taxon>
    </lineage>
</organism>
<dbReference type="Proteomes" id="UP000051952">
    <property type="component" value="Unassembled WGS sequence"/>
</dbReference>
<protein>
    <recommendedName>
        <fullName evidence="3">(d)CMP kinase</fullName>
    </recommendedName>
</protein>
<keyword evidence="2" id="KW-1185">Reference proteome</keyword>
<gene>
    <name evidence="1" type="ORF">BSAL_51625</name>
</gene>